<reference evidence="1" key="1">
    <citation type="journal article" date="2021" name="bioRxiv">
        <title>Unraveling nitrogen, sulfur and carbon metabolic pathways and microbial community transcriptional responses to substrate deprivation and toxicity stresses in a bioreactor mimicking anoxic brackish coastal sediment conditions.</title>
        <authorList>
            <person name="Martins P.D."/>
            <person name="Echeveste M.J."/>
            <person name="Arshad A."/>
            <person name="Kurth J."/>
            <person name="Ouboter H."/>
            <person name="Jetten M.S.M."/>
            <person name="Welte C.U."/>
        </authorList>
    </citation>
    <scope>NUCLEOTIDE SEQUENCE</scope>
    <source>
        <strain evidence="1">MAG_39</strain>
    </source>
</reference>
<name>A0A953M0E9_9BACT</name>
<dbReference type="InterPro" id="IPR052188">
    <property type="entry name" value="Ni-pincer_cofactor_biosynth"/>
</dbReference>
<protein>
    <recommendedName>
        <fullName evidence="3">ATPase</fullName>
    </recommendedName>
</protein>
<dbReference type="EMBL" id="JAIOIV010000018">
    <property type="protein sequence ID" value="MBZ0155100.1"/>
    <property type="molecule type" value="Genomic_DNA"/>
</dbReference>
<organism evidence="1 2">
    <name type="scientific">Candidatus Nitrobium versatile</name>
    <dbReference type="NCBI Taxonomy" id="2884831"/>
    <lineage>
        <taxon>Bacteria</taxon>
        <taxon>Pseudomonadati</taxon>
        <taxon>Nitrospirota</taxon>
        <taxon>Nitrospiria</taxon>
        <taxon>Nitrospirales</taxon>
        <taxon>Nitrospiraceae</taxon>
        <taxon>Candidatus Nitrobium</taxon>
    </lineage>
</organism>
<dbReference type="InterPro" id="IPR014729">
    <property type="entry name" value="Rossmann-like_a/b/a_fold"/>
</dbReference>
<dbReference type="PANTHER" id="PTHR43169:SF4">
    <property type="entry name" value="ATPASE, PP-LOOP SUPERFAMILY-RELATED"/>
    <property type="match status" value="1"/>
</dbReference>
<proteinExistence type="predicted"/>
<evidence type="ECO:0000313" key="1">
    <source>
        <dbReference type="EMBL" id="MBZ0155100.1"/>
    </source>
</evidence>
<dbReference type="Proteomes" id="UP000705867">
    <property type="component" value="Unassembled WGS sequence"/>
</dbReference>
<comment type="caution">
    <text evidence="1">The sequence shown here is derived from an EMBL/GenBank/DDBJ whole genome shotgun (WGS) entry which is preliminary data.</text>
</comment>
<dbReference type="AlphaFoldDB" id="A0A953M0E9"/>
<gene>
    <name evidence="1" type="ORF">K8I29_02660</name>
</gene>
<dbReference type="SUPFAM" id="SSF52402">
    <property type="entry name" value="Adenine nucleotide alpha hydrolases-like"/>
    <property type="match status" value="1"/>
</dbReference>
<sequence>MSSYPDSEMKICSVCVLPETFPGIRFDAEGVCSHCQGFSGKREAREGEKEEYRKRFHSLLDSLFRDGRIRNGSYDILMAYSGGKDSTYTMALLMKRYGLRVLAVSFDNGFLSGTAVENIRRVTDGLGIDHLSFKPRWELLKTIFRTSAERELYAPKSLERASTICTSCMGLVKSVCMKMAVEMSIPLIGYGWSPGQAPLHSALMRNNPSLVRMAQQAVLTPLRAVAGSEVDAYFLTDRHYALPERFPYNVHPMAWEPYREKSILDGIRELGWTAPRDTDSNSTNCLLNAYANEVHLRRYRFHPYAMEIASMVRAGVMERSEGYRKIYGAQPEGMIREVREKLGVACP</sequence>
<reference evidence="1" key="2">
    <citation type="submission" date="2021-08" db="EMBL/GenBank/DDBJ databases">
        <authorList>
            <person name="Dalcin Martins P."/>
        </authorList>
    </citation>
    <scope>NUCLEOTIDE SEQUENCE</scope>
    <source>
        <strain evidence="1">MAG_39</strain>
    </source>
</reference>
<evidence type="ECO:0000313" key="2">
    <source>
        <dbReference type="Proteomes" id="UP000705867"/>
    </source>
</evidence>
<accession>A0A953M0E9</accession>
<dbReference type="Gene3D" id="3.40.50.620">
    <property type="entry name" value="HUPs"/>
    <property type="match status" value="1"/>
</dbReference>
<dbReference type="PANTHER" id="PTHR43169">
    <property type="entry name" value="EXSB FAMILY PROTEIN"/>
    <property type="match status" value="1"/>
</dbReference>
<evidence type="ECO:0008006" key="3">
    <source>
        <dbReference type="Google" id="ProtNLM"/>
    </source>
</evidence>